<comment type="subcellular location">
    <subcellularLocation>
        <location evidence="1">Cell membrane</location>
        <topology evidence="1">Multi-pass membrane protein</topology>
    </subcellularLocation>
</comment>
<feature type="transmembrane region" description="Helical" evidence="9">
    <location>
        <begin position="193"/>
        <end position="214"/>
    </location>
</feature>
<dbReference type="PANTHER" id="PTHR30047:SF7">
    <property type="entry name" value="HIGH-AFFINITY CHOLINE TRANSPORT PROTEIN"/>
    <property type="match status" value="1"/>
</dbReference>
<feature type="region of interest" description="Disordered" evidence="8">
    <location>
        <begin position="513"/>
        <end position="533"/>
    </location>
</feature>
<dbReference type="PANTHER" id="PTHR30047">
    <property type="entry name" value="HIGH-AFFINITY CHOLINE TRANSPORT PROTEIN-RELATED"/>
    <property type="match status" value="1"/>
</dbReference>
<feature type="transmembrane region" description="Helical" evidence="9">
    <location>
        <begin position="356"/>
        <end position="378"/>
    </location>
</feature>
<accession>A0A564SQP2</accession>
<evidence type="ECO:0000256" key="2">
    <source>
        <dbReference type="ARBA" id="ARBA00005658"/>
    </source>
</evidence>
<evidence type="ECO:0000256" key="4">
    <source>
        <dbReference type="ARBA" id="ARBA00022475"/>
    </source>
</evidence>
<evidence type="ECO:0000256" key="7">
    <source>
        <dbReference type="ARBA" id="ARBA00023136"/>
    </source>
</evidence>
<dbReference type="AlphaFoldDB" id="A0A564SQP2"/>
<evidence type="ECO:0000256" key="5">
    <source>
        <dbReference type="ARBA" id="ARBA00022692"/>
    </source>
</evidence>
<dbReference type="InterPro" id="IPR000060">
    <property type="entry name" value="BCCT_transptr"/>
</dbReference>
<keyword evidence="3" id="KW-0813">Transport</keyword>
<gene>
    <name evidence="10" type="primary">betL</name>
    <name evidence="10" type="ORF">DLSSTS7063_00828</name>
</gene>
<dbReference type="Pfam" id="PF02028">
    <property type="entry name" value="BCCT"/>
    <property type="match status" value="1"/>
</dbReference>
<evidence type="ECO:0000256" key="1">
    <source>
        <dbReference type="ARBA" id="ARBA00004651"/>
    </source>
</evidence>
<evidence type="ECO:0000256" key="9">
    <source>
        <dbReference type="SAM" id="Phobius"/>
    </source>
</evidence>
<dbReference type="Proteomes" id="UP000398619">
    <property type="component" value="Unassembled WGS sequence"/>
</dbReference>
<keyword evidence="5 9" id="KW-0812">Transmembrane</keyword>
<dbReference type="EMBL" id="CABHNM010000022">
    <property type="protein sequence ID" value="VUW97158.1"/>
    <property type="molecule type" value="Genomic_DNA"/>
</dbReference>
<feature type="transmembrane region" description="Helical" evidence="9">
    <location>
        <begin position="97"/>
        <end position="114"/>
    </location>
</feature>
<proteinExistence type="inferred from homology"/>
<evidence type="ECO:0000313" key="10">
    <source>
        <dbReference type="EMBL" id="VUW97158.1"/>
    </source>
</evidence>
<feature type="transmembrane region" description="Helical" evidence="9">
    <location>
        <begin position="455"/>
        <end position="474"/>
    </location>
</feature>
<keyword evidence="7 9" id="KW-0472">Membrane</keyword>
<dbReference type="RefSeq" id="WP_144100005.1">
    <property type="nucleotide sequence ID" value="NZ_CABHNM010000022.1"/>
</dbReference>
<feature type="transmembrane region" description="Helical" evidence="9">
    <location>
        <begin position="234"/>
        <end position="256"/>
    </location>
</feature>
<feature type="transmembrane region" description="Helical" evidence="9">
    <location>
        <begin position="268"/>
        <end position="288"/>
    </location>
</feature>
<dbReference type="GO" id="GO:0005886">
    <property type="term" value="C:plasma membrane"/>
    <property type="evidence" value="ECO:0007669"/>
    <property type="project" value="UniProtKB-SubCell"/>
</dbReference>
<evidence type="ECO:0000313" key="11">
    <source>
        <dbReference type="Proteomes" id="UP000398619"/>
    </source>
</evidence>
<keyword evidence="6 9" id="KW-1133">Transmembrane helix</keyword>
<reference evidence="10 11" key="1">
    <citation type="submission" date="2019-07" db="EMBL/GenBank/DDBJ databases">
        <authorList>
            <person name="Hibberd C M."/>
            <person name="Gehrig L. J."/>
            <person name="Chang H.-W."/>
            <person name="Venkatesh S."/>
        </authorList>
    </citation>
    <scope>NUCLEOTIDE SEQUENCE [LARGE SCALE GENOMIC DNA]</scope>
    <source>
        <strain evidence="10">Dorea_longicatena_SSTS_Bg7063</strain>
    </source>
</reference>
<feature type="transmembrane region" description="Helical" evidence="9">
    <location>
        <begin position="405"/>
        <end position="424"/>
    </location>
</feature>
<organism evidence="10 11">
    <name type="scientific">Dorea longicatena</name>
    <dbReference type="NCBI Taxonomy" id="88431"/>
    <lineage>
        <taxon>Bacteria</taxon>
        <taxon>Bacillati</taxon>
        <taxon>Bacillota</taxon>
        <taxon>Clostridia</taxon>
        <taxon>Lachnospirales</taxon>
        <taxon>Lachnospiraceae</taxon>
        <taxon>Dorea</taxon>
    </lineage>
</organism>
<feature type="transmembrane region" description="Helical" evidence="9">
    <location>
        <begin position="55"/>
        <end position="76"/>
    </location>
</feature>
<sequence>MTVAVKEKNVELKLRKAVFFPPWLLLIAMVVVSLVNGDAFLAGLNAVTSWILRNFSWAFNVVTVMCVVTVIVVYFSPIGKVRIGGSKAHPKMKFLDLVWITLCTTIAAGILFWACAEPLYHLYGPPVSEGVKAASPGAAIFAMKTMFLEWTWSPYAIYTVATLVFAFVFYNMKEPYSMGSALIPALGNRIKKYNGVVDVICLVTLVAGMSASLGTGTLTIAGGIQNLTGIKSGALMWGIVIVVIVTTFIISSVSGVMKGIKLLSSINAKVYMVLFAFLLAFGPTAYMLNMSVESWGAYVRDFLPMSLMSGDVFGDTWARNWPIFYWCNWLSWTPVTAVFLGKILKGYTIKDAIKCNFIIPAIFSTIWMGLFSTATIYYELNGAGMYDTLLSKGTEAVVYKVFEQLPLAVIVIPFYLFIVFISFVTASDSNTNAMAGLCTYGITQEEQEAAPWLKIVWGVTVGVVTWILINFAGIDGIKAASNLGGFPNMFIMILMIIGLLKIAKNPQKYDVHKEDYDSNGRPIESPRLPVKEE</sequence>
<feature type="transmembrane region" description="Helical" evidence="9">
    <location>
        <begin position="155"/>
        <end position="172"/>
    </location>
</feature>
<evidence type="ECO:0000256" key="6">
    <source>
        <dbReference type="ARBA" id="ARBA00022989"/>
    </source>
</evidence>
<protein>
    <submittedName>
        <fullName evidence="10">Glycine betaine transporter BetL</fullName>
    </submittedName>
</protein>
<feature type="transmembrane region" description="Helical" evidence="9">
    <location>
        <begin position="486"/>
        <end position="503"/>
    </location>
</feature>
<dbReference type="GO" id="GO:0022857">
    <property type="term" value="F:transmembrane transporter activity"/>
    <property type="evidence" value="ECO:0007669"/>
    <property type="project" value="InterPro"/>
</dbReference>
<feature type="transmembrane region" description="Helical" evidence="9">
    <location>
        <begin position="323"/>
        <end position="344"/>
    </location>
</feature>
<name>A0A564SQP2_9FIRM</name>
<evidence type="ECO:0000256" key="8">
    <source>
        <dbReference type="SAM" id="MobiDB-lite"/>
    </source>
</evidence>
<keyword evidence="4" id="KW-1003">Cell membrane</keyword>
<feature type="transmembrane region" description="Helical" evidence="9">
    <location>
        <begin position="17"/>
        <end position="35"/>
    </location>
</feature>
<comment type="similarity">
    <text evidence="2">Belongs to the BCCT transporter (TC 2.A.15) family.</text>
</comment>
<evidence type="ECO:0000256" key="3">
    <source>
        <dbReference type="ARBA" id="ARBA00022448"/>
    </source>
</evidence>